<keyword evidence="1" id="KW-0472">Membrane</keyword>
<protein>
    <submittedName>
        <fullName evidence="2">Uncharacterized protein</fullName>
    </submittedName>
</protein>
<name>A0ABS4WMX9_9MICO</name>
<reference evidence="2 3" key="1">
    <citation type="submission" date="2021-03" db="EMBL/GenBank/DDBJ databases">
        <title>Sequencing the genomes of 1000 actinobacteria strains.</title>
        <authorList>
            <person name="Klenk H.-P."/>
        </authorList>
    </citation>
    <scope>NUCLEOTIDE SEQUENCE [LARGE SCALE GENOMIC DNA]</scope>
    <source>
        <strain evidence="2 3">DSM 13468</strain>
    </source>
</reference>
<proteinExistence type="predicted"/>
<evidence type="ECO:0000313" key="3">
    <source>
        <dbReference type="Proteomes" id="UP000703720"/>
    </source>
</evidence>
<dbReference type="RefSeq" id="WP_210096899.1">
    <property type="nucleotide sequence ID" value="NZ_BAAAIO010000001.1"/>
</dbReference>
<gene>
    <name evidence="2" type="ORF">JOF42_001057</name>
</gene>
<keyword evidence="1" id="KW-0812">Transmembrane</keyword>
<feature type="transmembrane region" description="Helical" evidence="1">
    <location>
        <begin position="25"/>
        <end position="43"/>
    </location>
</feature>
<evidence type="ECO:0000313" key="2">
    <source>
        <dbReference type="EMBL" id="MBP2377562.1"/>
    </source>
</evidence>
<dbReference type="EMBL" id="JAGIOA010000001">
    <property type="protein sequence ID" value="MBP2377562.1"/>
    <property type="molecule type" value="Genomic_DNA"/>
</dbReference>
<keyword evidence="1" id="KW-1133">Transmembrane helix</keyword>
<keyword evidence="3" id="KW-1185">Reference proteome</keyword>
<accession>A0ABS4WMX9</accession>
<dbReference type="Proteomes" id="UP000703720">
    <property type="component" value="Unassembled WGS sequence"/>
</dbReference>
<comment type="caution">
    <text evidence="2">The sequence shown here is derived from an EMBL/GenBank/DDBJ whole genome shotgun (WGS) entry which is preliminary data.</text>
</comment>
<evidence type="ECO:0000256" key="1">
    <source>
        <dbReference type="SAM" id="Phobius"/>
    </source>
</evidence>
<sequence length="58" mass="5946">MYGANPPIVGTALSGTLAATGADPTWPLIIVAVCLTAGALLMIRESYLRRSADSLVDA</sequence>
<organism evidence="2 3">
    <name type="scientific">Microbacterium phyllosphaerae</name>
    <dbReference type="NCBI Taxonomy" id="124798"/>
    <lineage>
        <taxon>Bacteria</taxon>
        <taxon>Bacillati</taxon>
        <taxon>Actinomycetota</taxon>
        <taxon>Actinomycetes</taxon>
        <taxon>Micrococcales</taxon>
        <taxon>Microbacteriaceae</taxon>
        <taxon>Microbacterium</taxon>
    </lineage>
</organism>